<proteinExistence type="predicted"/>
<name>A0A2N0VIV9_9BACT</name>
<feature type="repeat" description="TPR" evidence="1">
    <location>
        <begin position="453"/>
        <end position="486"/>
    </location>
</feature>
<dbReference type="PANTHER" id="PTHR45588:SF1">
    <property type="entry name" value="WW DOMAIN-CONTAINING PROTEIN"/>
    <property type="match status" value="1"/>
</dbReference>
<accession>A0A2N0VIV9</accession>
<evidence type="ECO:0008006" key="4">
    <source>
        <dbReference type="Google" id="ProtNLM"/>
    </source>
</evidence>
<dbReference type="Gene3D" id="1.25.40.10">
    <property type="entry name" value="Tetratricopeptide repeat domain"/>
    <property type="match status" value="2"/>
</dbReference>
<dbReference type="InterPro" id="IPR019734">
    <property type="entry name" value="TPR_rpt"/>
</dbReference>
<keyword evidence="3" id="KW-1185">Reference proteome</keyword>
<feature type="repeat" description="TPR" evidence="1">
    <location>
        <begin position="44"/>
        <end position="77"/>
    </location>
</feature>
<dbReference type="PROSITE" id="PS50005">
    <property type="entry name" value="TPR"/>
    <property type="match status" value="2"/>
</dbReference>
<dbReference type="InterPro" id="IPR011990">
    <property type="entry name" value="TPR-like_helical_dom_sf"/>
</dbReference>
<protein>
    <recommendedName>
        <fullName evidence="4">Tetratricopeptide repeat protein</fullName>
    </recommendedName>
</protein>
<evidence type="ECO:0000313" key="2">
    <source>
        <dbReference type="EMBL" id="PKD44130.1"/>
    </source>
</evidence>
<organism evidence="2 3">
    <name type="scientific">Rhodohalobacter barkolensis</name>
    <dbReference type="NCBI Taxonomy" id="2053187"/>
    <lineage>
        <taxon>Bacteria</taxon>
        <taxon>Pseudomonadati</taxon>
        <taxon>Balneolota</taxon>
        <taxon>Balneolia</taxon>
        <taxon>Balneolales</taxon>
        <taxon>Balneolaceae</taxon>
        <taxon>Rhodohalobacter</taxon>
    </lineage>
</organism>
<dbReference type="AlphaFoldDB" id="A0A2N0VIV9"/>
<keyword evidence="1" id="KW-0802">TPR repeat</keyword>
<gene>
    <name evidence="2" type="ORF">CWD77_01275</name>
</gene>
<evidence type="ECO:0000256" key="1">
    <source>
        <dbReference type="PROSITE-ProRule" id="PRU00339"/>
    </source>
</evidence>
<dbReference type="RefSeq" id="WP_101071421.1">
    <property type="nucleotide sequence ID" value="NZ_PISP01000001.1"/>
</dbReference>
<dbReference type="PANTHER" id="PTHR45588">
    <property type="entry name" value="TPR DOMAIN-CONTAINING PROTEIN"/>
    <property type="match status" value="1"/>
</dbReference>
<dbReference type="SUPFAM" id="SSF48452">
    <property type="entry name" value="TPR-like"/>
    <property type="match status" value="1"/>
</dbReference>
<evidence type="ECO:0000313" key="3">
    <source>
        <dbReference type="Proteomes" id="UP000233398"/>
    </source>
</evidence>
<reference evidence="2 3" key="1">
    <citation type="submission" date="2017-11" db="EMBL/GenBank/DDBJ databases">
        <title>Rhodohalobacter 15182 sp. nov., isolated from a salt lake.</title>
        <authorList>
            <person name="Han S."/>
        </authorList>
    </citation>
    <scope>NUCLEOTIDE SEQUENCE [LARGE SCALE GENOMIC DNA]</scope>
    <source>
        <strain evidence="2 3">15182</strain>
    </source>
</reference>
<dbReference type="EMBL" id="PISP01000001">
    <property type="protein sequence ID" value="PKD44130.1"/>
    <property type="molecule type" value="Genomic_DNA"/>
</dbReference>
<comment type="caution">
    <text evidence="2">The sequence shown here is derived from an EMBL/GenBank/DDBJ whole genome shotgun (WGS) entry which is preliminary data.</text>
</comment>
<sequence length="537" mass="60297">MIKNGKIILWIFGLFFLNQTLLIAQNSGENAGNVQFEVSCNEEGSIYFTDGLTMLHNMMYDQAYDIFNESIKADPNCEMAYWGVAMTQFNPLWAPPDEQMFQEGYEAIKMAGDIGADSQKEENHIRALSSYYETADKQGYREGVKAWEHTLEEIYNQNPEDVEAGAFYGLSMLATAPADDETFSKKKKSGEMMEQLLEMSPAHPGLFHYIIHAYDNPVLADKGVEFAKGYEKLAPDVPHALHMPSHIFVRIGNWDETIAWNRRSADAALKQPVENMTSMHHAHALDYMMYGYLQKGEDEAASEVLDELMSIDNYQPHFGAAYGVAAARARYVLEQNDWEGAAQLNPRPDSGFDWDLFPQYEAIGWWAKGLGSAKIGDLDDARRAAGVLEELHQKTVENGEDYWALLVDVQQKTVQAWVLFEEGKFDDSLALMKEAAGMEDSVDKHPVTPGEVLPARELLGNMHILLDEPEKALSAYESTLEISPNRFNSLYGAGNAADMIGDSDLAATYYESLLQFVNTEKSNRPQLSSVNRFFAGR</sequence>
<dbReference type="SMART" id="SM00028">
    <property type="entry name" value="TPR"/>
    <property type="match status" value="3"/>
</dbReference>
<dbReference type="OrthoDB" id="9778494at2"/>
<dbReference type="Proteomes" id="UP000233398">
    <property type="component" value="Unassembled WGS sequence"/>
</dbReference>